<comment type="caution">
    <text evidence="9">The sequence shown here is derived from an EMBL/GenBank/DDBJ whole genome shotgun (WGS) entry which is preliminary data.</text>
</comment>
<dbReference type="AlphaFoldDB" id="A0AA35RAG2"/>
<sequence length="272" mass="29017">MLTARDNTPLLHRPYLATNKRPPWYKDKFFYLNLVRRSLAEFLGTGLFVFTAVSALSGAEDRESVAIAAGLAQGLCYGALVAAMMHVSGGHFNPAVTLGVLLAGGINVVASLCYFLAQLVGGIVGAACVLAYDTGSNSSALEYGVTRLNSNLSPMQGILVELLLTFLLVTVFLHTTMEKTEMRPVAPVLIGLALTAAVISSHSLTGGSLNPARSLGPATVASRDHHNPWRHHYVYWVGPLIGGFLSGAFYRLILSSHPLIPITEPETVRTTG</sequence>
<feature type="transmembrane region" description="Helical" evidence="8">
    <location>
        <begin position="152"/>
        <end position="173"/>
    </location>
</feature>
<feature type="transmembrane region" description="Helical" evidence="8">
    <location>
        <begin position="39"/>
        <end position="59"/>
    </location>
</feature>
<keyword evidence="6 8" id="KW-0472">Membrane</keyword>
<evidence type="ECO:0000313" key="10">
    <source>
        <dbReference type="Proteomes" id="UP001174909"/>
    </source>
</evidence>
<dbReference type="PROSITE" id="PS00221">
    <property type="entry name" value="MIP"/>
    <property type="match status" value="1"/>
</dbReference>
<evidence type="ECO:0000256" key="1">
    <source>
        <dbReference type="ARBA" id="ARBA00004141"/>
    </source>
</evidence>
<name>A0AA35RAG2_GEOBA</name>
<evidence type="ECO:0000313" key="9">
    <source>
        <dbReference type="EMBL" id="CAI8006786.1"/>
    </source>
</evidence>
<evidence type="ECO:0000256" key="4">
    <source>
        <dbReference type="ARBA" id="ARBA00022692"/>
    </source>
</evidence>
<feature type="transmembrane region" description="Helical" evidence="8">
    <location>
        <begin position="233"/>
        <end position="253"/>
    </location>
</feature>
<feature type="transmembrane region" description="Helical" evidence="8">
    <location>
        <begin position="185"/>
        <end position="204"/>
    </location>
</feature>
<dbReference type="InterPro" id="IPR022357">
    <property type="entry name" value="MIP_CS"/>
</dbReference>
<keyword evidence="5 8" id="KW-1133">Transmembrane helix</keyword>
<protein>
    <submittedName>
        <fullName evidence="9">Aquaporin</fullName>
    </submittedName>
</protein>
<dbReference type="PANTHER" id="PTHR19139">
    <property type="entry name" value="AQUAPORIN TRANSPORTER"/>
    <property type="match status" value="1"/>
</dbReference>
<dbReference type="InterPro" id="IPR023271">
    <property type="entry name" value="Aquaporin-like"/>
</dbReference>
<accession>A0AA35RAG2</accession>
<dbReference type="SUPFAM" id="SSF81338">
    <property type="entry name" value="Aquaporin-like"/>
    <property type="match status" value="1"/>
</dbReference>
<dbReference type="GO" id="GO:0005886">
    <property type="term" value="C:plasma membrane"/>
    <property type="evidence" value="ECO:0007669"/>
    <property type="project" value="TreeGrafter"/>
</dbReference>
<gene>
    <name evidence="9" type="ORF">GBAR_LOCUS4900</name>
</gene>
<keyword evidence="10" id="KW-1185">Reference proteome</keyword>
<reference evidence="9" key="1">
    <citation type="submission" date="2023-03" db="EMBL/GenBank/DDBJ databases">
        <authorList>
            <person name="Steffen K."/>
            <person name="Cardenas P."/>
        </authorList>
    </citation>
    <scope>NUCLEOTIDE SEQUENCE</scope>
</reference>
<dbReference type="EMBL" id="CASHTH010000721">
    <property type="protein sequence ID" value="CAI8006786.1"/>
    <property type="molecule type" value="Genomic_DNA"/>
</dbReference>
<dbReference type="InterPro" id="IPR034294">
    <property type="entry name" value="Aquaporin_transptr"/>
</dbReference>
<dbReference type="PANTHER" id="PTHR19139:SF284">
    <property type="entry name" value="AQUAPORIN"/>
    <property type="match status" value="1"/>
</dbReference>
<evidence type="ECO:0000256" key="6">
    <source>
        <dbReference type="ARBA" id="ARBA00023136"/>
    </source>
</evidence>
<evidence type="ECO:0000256" key="7">
    <source>
        <dbReference type="RuleBase" id="RU000477"/>
    </source>
</evidence>
<evidence type="ECO:0000256" key="5">
    <source>
        <dbReference type="ARBA" id="ARBA00022989"/>
    </source>
</evidence>
<organism evidence="9 10">
    <name type="scientific">Geodia barretti</name>
    <name type="common">Barrett's horny sponge</name>
    <dbReference type="NCBI Taxonomy" id="519541"/>
    <lineage>
        <taxon>Eukaryota</taxon>
        <taxon>Metazoa</taxon>
        <taxon>Porifera</taxon>
        <taxon>Demospongiae</taxon>
        <taxon>Heteroscleromorpha</taxon>
        <taxon>Tetractinellida</taxon>
        <taxon>Astrophorina</taxon>
        <taxon>Geodiidae</taxon>
        <taxon>Geodia</taxon>
    </lineage>
</organism>
<keyword evidence="3 7" id="KW-0813">Transport</keyword>
<evidence type="ECO:0000256" key="3">
    <source>
        <dbReference type="ARBA" id="ARBA00022448"/>
    </source>
</evidence>
<dbReference type="Proteomes" id="UP001174909">
    <property type="component" value="Unassembled WGS sequence"/>
</dbReference>
<feature type="transmembrane region" description="Helical" evidence="8">
    <location>
        <begin position="99"/>
        <end position="132"/>
    </location>
</feature>
<dbReference type="GO" id="GO:0015250">
    <property type="term" value="F:water channel activity"/>
    <property type="evidence" value="ECO:0007669"/>
    <property type="project" value="TreeGrafter"/>
</dbReference>
<proteinExistence type="inferred from homology"/>
<evidence type="ECO:0000256" key="2">
    <source>
        <dbReference type="ARBA" id="ARBA00006175"/>
    </source>
</evidence>
<comment type="similarity">
    <text evidence="2 7">Belongs to the MIP/aquaporin (TC 1.A.8) family.</text>
</comment>
<evidence type="ECO:0000256" key="8">
    <source>
        <dbReference type="SAM" id="Phobius"/>
    </source>
</evidence>
<comment type="subcellular location">
    <subcellularLocation>
        <location evidence="1">Membrane</location>
        <topology evidence="1">Multi-pass membrane protein</topology>
    </subcellularLocation>
</comment>
<feature type="transmembrane region" description="Helical" evidence="8">
    <location>
        <begin position="65"/>
        <end position="87"/>
    </location>
</feature>
<dbReference type="InterPro" id="IPR000425">
    <property type="entry name" value="MIP"/>
</dbReference>
<dbReference type="Gene3D" id="1.20.1080.10">
    <property type="entry name" value="Glycerol uptake facilitator protein"/>
    <property type="match status" value="1"/>
</dbReference>
<dbReference type="PRINTS" id="PR00783">
    <property type="entry name" value="MINTRINSICP"/>
</dbReference>
<keyword evidence="4 7" id="KW-0812">Transmembrane</keyword>
<dbReference type="Pfam" id="PF00230">
    <property type="entry name" value="MIP"/>
    <property type="match status" value="1"/>
</dbReference>